<dbReference type="Proteomes" id="UP000447876">
    <property type="component" value="Unassembled WGS sequence"/>
</dbReference>
<dbReference type="AlphaFoldDB" id="A0A7X2Z3R0"/>
<sequence length="131" mass="14506">MKRGDILLIGLIVVIAMAFLVPRWFFGDLSENNHNNNPLVANIKVDGKLVRSVELTEEEQIIEIETEDGLNILKVHDYGIEMIEADCPDQLCLTFGFVQRNGGTIVCLPHKMIVEIEGASGEGDEIDAVVK</sequence>
<evidence type="ECO:0000313" key="2">
    <source>
        <dbReference type="EMBL" id="MUG46448.1"/>
    </source>
</evidence>
<keyword evidence="1" id="KW-0812">Transmembrane</keyword>
<comment type="caution">
    <text evidence="2">The sequence shown here is derived from an EMBL/GenBank/DDBJ whole genome shotgun (WGS) entry which is preliminary data.</text>
</comment>
<evidence type="ECO:0000256" key="1">
    <source>
        <dbReference type="SAM" id="Phobius"/>
    </source>
</evidence>
<dbReference type="CDD" id="cd09911">
    <property type="entry name" value="Lin0431_like"/>
    <property type="match status" value="1"/>
</dbReference>
<keyword evidence="1" id="KW-1133">Transmembrane helix</keyword>
<name>A0A7X2Z3R0_9BACL</name>
<organism evidence="2 3">
    <name type="scientific">Paenibacillus woosongensis</name>
    <dbReference type="NCBI Taxonomy" id="307580"/>
    <lineage>
        <taxon>Bacteria</taxon>
        <taxon>Bacillati</taxon>
        <taxon>Bacillota</taxon>
        <taxon>Bacilli</taxon>
        <taxon>Bacillales</taxon>
        <taxon>Paenibacillaceae</taxon>
        <taxon>Paenibacillus</taxon>
    </lineage>
</organism>
<dbReference type="OrthoDB" id="47603at2"/>
<reference evidence="2 3" key="1">
    <citation type="submission" date="2019-11" db="EMBL/GenBank/DDBJ databases">
        <title>Draft genome sequences of five Paenibacillus species of dairy origin.</title>
        <authorList>
            <person name="Olajide A.M."/>
            <person name="Chen S."/>
            <person name="Lapointe G."/>
        </authorList>
    </citation>
    <scope>NUCLEOTIDE SEQUENCE [LARGE SCALE GENOMIC DNA]</scope>
    <source>
        <strain evidence="2 3">12CR55</strain>
    </source>
</reference>
<evidence type="ECO:0000313" key="3">
    <source>
        <dbReference type="Proteomes" id="UP000447876"/>
    </source>
</evidence>
<dbReference type="Gene3D" id="2.60.320.10">
    <property type="entry name" value="N-utilization substance G protein NusG, insert domain"/>
    <property type="match status" value="1"/>
</dbReference>
<dbReference type="RefSeq" id="WP_155611837.1">
    <property type="nucleotide sequence ID" value="NZ_WNZW01000006.1"/>
</dbReference>
<dbReference type="EMBL" id="WNZW01000006">
    <property type="protein sequence ID" value="MUG46448.1"/>
    <property type="molecule type" value="Genomic_DNA"/>
</dbReference>
<feature type="transmembrane region" description="Helical" evidence="1">
    <location>
        <begin position="6"/>
        <end position="26"/>
    </location>
</feature>
<protein>
    <submittedName>
        <fullName evidence="2">NusG domain II-containing protein</fullName>
    </submittedName>
</protein>
<dbReference type="Pfam" id="PF07009">
    <property type="entry name" value="NusG_II"/>
    <property type="match status" value="1"/>
</dbReference>
<accession>A0A7X2Z3R0</accession>
<gene>
    <name evidence="2" type="ORF">GNP95_15785</name>
</gene>
<keyword evidence="1" id="KW-0472">Membrane</keyword>
<proteinExistence type="predicted"/>
<dbReference type="InterPro" id="IPR038690">
    <property type="entry name" value="NusG_2_sf"/>
</dbReference>